<feature type="signal peptide" evidence="2">
    <location>
        <begin position="1"/>
        <end position="28"/>
    </location>
</feature>
<keyword evidence="2" id="KW-0732">Signal</keyword>
<keyword evidence="4" id="KW-1185">Reference proteome</keyword>
<proteinExistence type="predicted"/>
<organism evidence="3 4">
    <name type="scientific">Imshaugia aleurites</name>
    <dbReference type="NCBI Taxonomy" id="172621"/>
    <lineage>
        <taxon>Eukaryota</taxon>
        <taxon>Fungi</taxon>
        <taxon>Dikarya</taxon>
        <taxon>Ascomycota</taxon>
        <taxon>Pezizomycotina</taxon>
        <taxon>Lecanoromycetes</taxon>
        <taxon>OSLEUM clade</taxon>
        <taxon>Lecanoromycetidae</taxon>
        <taxon>Lecanorales</taxon>
        <taxon>Lecanorineae</taxon>
        <taxon>Parmeliaceae</taxon>
        <taxon>Imshaugia</taxon>
    </lineage>
</organism>
<feature type="region of interest" description="Disordered" evidence="1">
    <location>
        <begin position="57"/>
        <end position="79"/>
    </location>
</feature>
<protein>
    <submittedName>
        <fullName evidence="3">Uncharacterized protein</fullName>
    </submittedName>
</protein>
<feature type="compositionally biased region" description="Basic and acidic residues" evidence="1">
    <location>
        <begin position="145"/>
        <end position="203"/>
    </location>
</feature>
<accession>A0A8H3EI68</accession>
<dbReference type="AlphaFoldDB" id="A0A8H3EI68"/>
<feature type="region of interest" description="Disordered" evidence="1">
    <location>
        <begin position="128"/>
        <end position="203"/>
    </location>
</feature>
<evidence type="ECO:0000313" key="4">
    <source>
        <dbReference type="Proteomes" id="UP000664534"/>
    </source>
</evidence>
<name>A0A8H3EI68_9LECA</name>
<feature type="chain" id="PRO_5034516570" evidence="2">
    <location>
        <begin position="29"/>
        <end position="243"/>
    </location>
</feature>
<evidence type="ECO:0000313" key="3">
    <source>
        <dbReference type="EMBL" id="CAF9905699.1"/>
    </source>
</evidence>
<evidence type="ECO:0000256" key="1">
    <source>
        <dbReference type="SAM" id="MobiDB-lite"/>
    </source>
</evidence>
<comment type="caution">
    <text evidence="3">The sequence shown here is derived from an EMBL/GenBank/DDBJ whole genome shotgun (WGS) entry which is preliminary data.</text>
</comment>
<gene>
    <name evidence="3" type="ORF">IMSHALPRED_003935</name>
</gene>
<reference evidence="3" key="1">
    <citation type="submission" date="2021-03" db="EMBL/GenBank/DDBJ databases">
        <authorList>
            <person name="Tagirdzhanova G."/>
        </authorList>
    </citation>
    <scope>NUCLEOTIDE SEQUENCE</scope>
</reference>
<dbReference type="EMBL" id="CAJPDT010000002">
    <property type="protein sequence ID" value="CAF9905699.1"/>
    <property type="molecule type" value="Genomic_DNA"/>
</dbReference>
<dbReference type="Proteomes" id="UP000664534">
    <property type="component" value="Unassembled WGS sequence"/>
</dbReference>
<sequence>MVSISRSPSCVTALVCCLLLDFLKTAAAFPVLNPSPQNLSPAYETPRNLNEVVSSHTQVQSMKPSPISGRDGLKSVTGVSSSSSMASAAISMTGAASMTNSASLRIDDSGPSKVTDTSSVSTLKVHRIMSEHDRYPRQKPLARTGRMEQGLEKLRKREEDEQREAKEEVDRRAGEEADRTAIEKRAREEGWDHKGEYDPHDPNVVKWNHKPNCGPDAPPIERVQCLGLDDNPYHDGTTADNTV</sequence>
<evidence type="ECO:0000256" key="2">
    <source>
        <dbReference type="SAM" id="SignalP"/>
    </source>
</evidence>